<gene>
    <name evidence="2" type="ORF">D5S19_18110</name>
</gene>
<keyword evidence="3" id="KW-1185">Reference proteome</keyword>
<dbReference type="AlphaFoldDB" id="A0A419I2E0"/>
<sequence length="86" mass="8801">MTATLGRGIESAKGGSDVTVAGQKATETTTAEGQACVLNVRLSEEDAQQLFSIALVFGPDAVAKFGSTACPMTEKLAEKIVQSLPG</sequence>
<proteinExistence type="predicted"/>
<accession>A0A419I2E0</accession>
<evidence type="ECO:0000313" key="3">
    <source>
        <dbReference type="Proteomes" id="UP000285112"/>
    </source>
</evidence>
<evidence type="ECO:0000313" key="2">
    <source>
        <dbReference type="EMBL" id="RJQ84067.1"/>
    </source>
</evidence>
<comment type="caution">
    <text evidence="2">The sequence shown here is derived from an EMBL/GenBank/DDBJ whole genome shotgun (WGS) entry which is preliminary data.</text>
</comment>
<feature type="region of interest" description="Disordered" evidence="1">
    <location>
        <begin position="1"/>
        <end position="28"/>
    </location>
</feature>
<dbReference type="EMBL" id="QZFV01000089">
    <property type="protein sequence ID" value="RJQ84067.1"/>
    <property type="molecule type" value="Genomic_DNA"/>
</dbReference>
<dbReference type="Proteomes" id="UP000285112">
    <property type="component" value="Unassembled WGS sequence"/>
</dbReference>
<protein>
    <submittedName>
        <fullName evidence="2">Uncharacterized protein</fullName>
    </submittedName>
</protein>
<reference evidence="2 3" key="1">
    <citation type="submission" date="2018-09" db="EMBL/GenBank/DDBJ databases">
        <title>YIM PH 21725 draft genome.</title>
        <authorList>
            <person name="Miao C."/>
        </authorList>
    </citation>
    <scope>NUCLEOTIDE SEQUENCE [LARGE SCALE GENOMIC DNA]</scope>
    <source>
        <strain evidence="3">YIM PH21725</strain>
    </source>
</reference>
<organism evidence="2 3">
    <name type="scientific">Amycolatopsis panacis</name>
    <dbReference type="NCBI Taxonomy" id="2340917"/>
    <lineage>
        <taxon>Bacteria</taxon>
        <taxon>Bacillati</taxon>
        <taxon>Actinomycetota</taxon>
        <taxon>Actinomycetes</taxon>
        <taxon>Pseudonocardiales</taxon>
        <taxon>Pseudonocardiaceae</taxon>
        <taxon>Amycolatopsis</taxon>
    </lineage>
</organism>
<evidence type="ECO:0000256" key="1">
    <source>
        <dbReference type="SAM" id="MobiDB-lite"/>
    </source>
</evidence>
<name>A0A419I2E0_9PSEU</name>